<dbReference type="EMBL" id="JAMTCG010000002">
    <property type="protein sequence ID" value="MCP2160144.1"/>
    <property type="molecule type" value="Genomic_DNA"/>
</dbReference>
<comment type="caution">
    <text evidence="1">The sequence shown here is derived from an EMBL/GenBank/DDBJ whole genome shotgun (WGS) entry which is preliminary data.</text>
</comment>
<sequence>MSLTLLGLAAAWIPCSVATALVVARGICIAERAERHAADEVTARR</sequence>
<evidence type="ECO:0000313" key="2">
    <source>
        <dbReference type="Proteomes" id="UP001205740"/>
    </source>
</evidence>
<dbReference type="Proteomes" id="UP001205740">
    <property type="component" value="Unassembled WGS sequence"/>
</dbReference>
<proteinExistence type="predicted"/>
<evidence type="ECO:0000313" key="1">
    <source>
        <dbReference type="EMBL" id="MCP2160144.1"/>
    </source>
</evidence>
<organism evidence="1 2">
    <name type="scientific">Williamsia serinedens</name>
    <dbReference type="NCBI Taxonomy" id="391736"/>
    <lineage>
        <taxon>Bacteria</taxon>
        <taxon>Bacillati</taxon>
        <taxon>Actinomycetota</taxon>
        <taxon>Actinomycetes</taxon>
        <taxon>Mycobacteriales</taxon>
        <taxon>Nocardiaceae</taxon>
        <taxon>Williamsia</taxon>
    </lineage>
</organism>
<dbReference type="RefSeq" id="WP_253653718.1">
    <property type="nucleotide sequence ID" value="NZ_BAAAOE010000001.1"/>
</dbReference>
<protein>
    <submittedName>
        <fullName evidence="1">Uncharacterized protein</fullName>
    </submittedName>
</protein>
<accession>A0ABT1GYS7</accession>
<keyword evidence="2" id="KW-1185">Reference proteome</keyword>
<reference evidence="1 2" key="1">
    <citation type="submission" date="2022-06" db="EMBL/GenBank/DDBJ databases">
        <title>Genomic Encyclopedia of Archaeal and Bacterial Type Strains, Phase II (KMG-II): from individual species to whole genera.</title>
        <authorList>
            <person name="Goeker M."/>
        </authorList>
    </citation>
    <scope>NUCLEOTIDE SEQUENCE [LARGE SCALE GENOMIC DNA]</scope>
    <source>
        <strain evidence="1 2">DSM 45037</strain>
    </source>
</reference>
<name>A0ABT1GYS7_9NOCA</name>
<gene>
    <name evidence="1" type="ORF">LX12_001323</name>
</gene>